<dbReference type="InterPro" id="IPR035897">
    <property type="entry name" value="Toll_tir_struct_dom_sf"/>
</dbReference>
<protein>
    <submittedName>
        <fullName evidence="1">Uncharacterized protein</fullName>
    </submittedName>
</protein>
<dbReference type="Gene3D" id="3.40.50.10140">
    <property type="entry name" value="Toll/interleukin-1 receptor homology (TIR) domain"/>
    <property type="match status" value="1"/>
</dbReference>
<dbReference type="InterPro" id="IPR013568">
    <property type="entry name" value="SEFIR_dom"/>
</dbReference>
<proteinExistence type="predicted"/>
<reference evidence="1 2" key="1">
    <citation type="submission" date="2017-12" db="EMBL/GenBank/DDBJ databases">
        <title>Isolation and characterization of an aerobic denitrifying Pseudomonas monteilii CY06 from aquaculture ponds.</title>
        <authorList>
            <person name="Ma Q."/>
            <person name="Cai Y."/>
            <person name="He Z."/>
        </authorList>
    </citation>
    <scope>NUCLEOTIDE SEQUENCE [LARGE SCALE GENOMIC DNA]</scope>
    <source>
        <strain evidence="1 2">CY06</strain>
    </source>
</reference>
<dbReference type="SUPFAM" id="SSF52200">
    <property type="entry name" value="Toll/Interleukin receptor TIR domain"/>
    <property type="match status" value="1"/>
</dbReference>
<dbReference type="Proteomes" id="UP000233399">
    <property type="component" value="Unassembled WGS sequence"/>
</dbReference>
<sequence length="473" mass="54124">MKNPKIFISYSWSNPTHERWVLELAENLMASGIEVVLDKWDLKPGHDSIVFMESMVTDPTIDKVLMVCDKVYSEKADGRNGGVGTETQIISKRVYEAINQERFIAIIAEKDEEGKAYTPTFYHSRLYIDLSSPDSYTERFEELIRCIFNQPQHKKPQLGKKPEFLTNEVSISLGTSPLAKRATTSIRETKSNSGAALEEYLSLYSDNLERVRIQPQANLAFDEQVLNSINEFTSTRNELLQVITNAIRYMESEECTSQLHRFLESLLKYHNAPEGTSSYRESDFDNFVFIIHEIFLYTIAIAIKYNKFGVATGLLDKSYYINSGRSQPYMSGFECFYKNASSLEQRNQRLDLNRASLSADITKKNNTASGVEFSLLMQTDFLLFLRSELKGAFWWPKTLVYLGHFPGAFEIFIRSSSAAYFETIKQLLKITGKTELEEFVVTAAKRGARYYGLSAWGIDWSRLMNLNELACMA</sequence>
<gene>
    <name evidence="1" type="ORF">CXB65_12930</name>
</gene>
<dbReference type="Pfam" id="PF08357">
    <property type="entry name" value="SEFIR"/>
    <property type="match status" value="1"/>
</dbReference>
<evidence type="ECO:0000313" key="2">
    <source>
        <dbReference type="Proteomes" id="UP000233399"/>
    </source>
</evidence>
<dbReference type="RefSeq" id="WP_101196316.1">
    <property type="nucleotide sequence ID" value="NZ_PJCG01000018.1"/>
</dbReference>
<dbReference type="AlphaFoldDB" id="A0A2N1ISG0"/>
<evidence type="ECO:0000313" key="1">
    <source>
        <dbReference type="EMBL" id="PKI23669.1"/>
    </source>
</evidence>
<dbReference type="EMBL" id="PJCG01000018">
    <property type="protein sequence ID" value="PKI23669.1"/>
    <property type="molecule type" value="Genomic_DNA"/>
</dbReference>
<organism evidence="1 2">
    <name type="scientific">Pseudomonas monteilii</name>
    <dbReference type="NCBI Taxonomy" id="76759"/>
    <lineage>
        <taxon>Bacteria</taxon>
        <taxon>Pseudomonadati</taxon>
        <taxon>Pseudomonadota</taxon>
        <taxon>Gammaproteobacteria</taxon>
        <taxon>Pseudomonadales</taxon>
        <taxon>Pseudomonadaceae</taxon>
        <taxon>Pseudomonas</taxon>
    </lineage>
</organism>
<name>A0A2N1ISG0_9PSED</name>
<dbReference type="PROSITE" id="PS51534">
    <property type="entry name" value="SEFIR"/>
    <property type="match status" value="1"/>
</dbReference>
<accession>A0A2N1ISG0</accession>
<comment type="caution">
    <text evidence="1">The sequence shown here is derived from an EMBL/GenBank/DDBJ whole genome shotgun (WGS) entry which is preliminary data.</text>
</comment>